<evidence type="ECO:0000313" key="2">
    <source>
        <dbReference type="EMBL" id="KAF2102076.1"/>
    </source>
</evidence>
<feature type="domain" description="ATPase of the ABC class C-terminal" evidence="1">
    <location>
        <begin position="5"/>
        <end position="89"/>
    </location>
</feature>
<sequence>MTGANVVSFISPLELEVELDRPNFGPIKGMGIPKGITVLTDDGFHGNLTLLEAIQLGVYNVVPGDGQEDVVTDPTVVKIRSEDGRCVTNELLVHQPENNWTCSACEMNDVKSF</sequence>
<dbReference type="InterPro" id="IPR046834">
    <property type="entry name" value="ABC_ATPase_C"/>
</dbReference>
<protein>
    <recommendedName>
        <fullName evidence="1">ATPase of the ABC class C-terminal domain-containing protein</fullName>
    </recommendedName>
</protein>
<comment type="caution">
    <text evidence="2">The sequence shown here is derived from an EMBL/GenBank/DDBJ whole genome shotgun (WGS) entry which is preliminary data.</text>
</comment>
<dbReference type="AlphaFoldDB" id="A0A9P4IPX1"/>
<dbReference type="OrthoDB" id="189459at2759"/>
<dbReference type="EMBL" id="ML978123">
    <property type="protein sequence ID" value="KAF2102076.1"/>
    <property type="molecule type" value="Genomic_DNA"/>
</dbReference>
<dbReference type="InterPro" id="IPR019195">
    <property type="entry name" value="ABC_ATPase_put"/>
</dbReference>
<organism evidence="2 3">
    <name type="scientific">Rhizodiscina lignyota</name>
    <dbReference type="NCBI Taxonomy" id="1504668"/>
    <lineage>
        <taxon>Eukaryota</taxon>
        <taxon>Fungi</taxon>
        <taxon>Dikarya</taxon>
        <taxon>Ascomycota</taxon>
        <taxon>Pezizomycotina</taxon>
        <taxon>Dothideomycetes</taxon>
        <taxon>Pleosporomycetidae</taxon>
        <taxon>Aulographales</taxon>
        <taxon>Rhizodiscinaceae</taxon>
        <taxon>Rhizodiscina</taxon>
    </lineage>
</organism>
<dbReference type="Proteomes" id="UP000799772">
    <property type="component" value="Unassembled WGS sequence"/>
</dbReference>
<proteinExistence type="predicted"/>
<accession>A0A9P4IPX1</accession>
<dbReference type="Pfam" id="PF09818">
    <property type="entry name" value="ABC_ATPase"/>
    <property type="match status" value="1"/>
</dbReference>
<evidence type="ECO:0000259" key="1">
    <source>
        <dbReference type="Pfam" id="PF09818"/>
    </source>
</evidence>
<gene>
    <name evidence="2" type="ORF">NA57DRAFT_73513</name>
</gene>
<dbReference type="PANTHER" id="PTHR38149:SF1">
    <property type="entry name" value="ATPASE"/>
    <property type="match status" value="1"/>
</dbReference>
<keyword evidence="3" id="KW-1185">Reference proteome</keyword>
<name>A0A9P4IPX1_9PEZI</name>
<evidence type="ECO:0000313" key="3">
    <source>
        <dbReference type="Proteomes" id="UP000799772"/>
    </source>
</evidence>
<reference evidence="2" key="1">
    <citation type="journal article" date="2020" name="Stud. Mycol.">
        <title>101 Dothideomycetes genomes: a test case for predicting lifestyles and emergence of pathogens.</title>
        <authorList>
            <person name="Haridas S."/>
            <person name="Albert R."/>
            <person name="Binder M."/>
            <person name="Bloem J."/>
            <person name="Labutti K."/>
            <person name="Salamov A."/>
            <person name="Andreopoulos B."/>
            <person name="Baker S."/>
            <person name="Barry K."/>
            <person name="Bills G."/>
            <person name="Bluhm B."/>
            <person name="Cannon C."/>
            <person name="Castanera R."/>
            <person name="Culley D."/>
            <person name="Daum C."/>
            <person name="Ezra D."/>
            <person name="Gonzalez J."/>
            <person name="Henrissat B."/>
            <person name="Kuo A."/>
            <person name="Liang C."/>
            <person name="Lipzen A."/>
            <person name="Lutzoni F."/>
            <person name="Magnuson J."/>
            <person name="Mondo S."/>
            <person name="Nolan M."/>
            <person name="Ohm R."/>
            <person name="Pangilinan J."/>
            <person name="Park H.-J."/>
            <person name="Ramirez L."/>
            <person name="Alfaro M."/>
            <person name="Sun H."/>
            <person name="Tritt A."/>
            <person name="Yoshinaga Y."/>
            <person name="Zwiers L.-H."/>
            <person name="Turgeon B."/>
            <person name="Goodwin S."/>
            <person name="Spatafora J."/>
            <person name="Crous P."/>
            <person name="Grigoriev I."/>
        </authorList>
    </citation>
    <scope>NUCLEOTIDE SEQUENCE</scope>
    <source>
        <strain evidence="2">CBS 133067</strain>
    </source>
</reference>
<dbReference type="PANTHER" id="PTHR38149">
    <property type="entry name" value="ATPASE"/>
    <property type="match status" value="1"/>
</dbReference>